<protein>
    <submittedName>
        <fullName evidence="2">Putative secreted protein</fullName>
    </submittedName>
</protein>
<evidence type="ECO:0000256" key="1">
    <source>
        <dbReference type="SAM" id="SignalP"/>
    </source>
</evidence>
<organism evidence="2">
    <name type="scientific">Amblyomma parvum</name>
    <name type="common">South American tick</name>
    <dbReference type="NCBI Taxonomy" id="251391"/>
    <lineage>
        <taxon>Eukaryota</taxon>
        <taxon>Metazoa</taxon>
        <taxon>Ecdysozoa</taxon>
        <taxon>Arthropoda</taxon>
        <taxon>Chelicerata</taxon>
        <taxon>Arachnida</taxon>
        <taxon>Acari</taxon>
        <taxon>Parasitiformes</taxon>
        <taxon>Ixodida</taxon>
        <taxon>Ixodoidea</taxon>
        <taxon>Ixodidae</taxon>
        <taxon>Amblyomminae</taxon>
        <taxon>Amblyomma</taxon>
    </lineage>
</organism>
<proteinExistence type="evidence at transcript level"/>
<dbReference type="InterPro" id="IPR002970">
    <property type="entry name" value="Tick_his-bd"/>
</dbReference>
<feature type="signal peptide" evidence="1">
    <location>
        <begin position="1"/>
        <end position="18"/>
    </location>
</feature>
<dbReference type="Gene3D" id="2.40.128.20">
    <property type="match status" value="1"/>
</dbReference>
<evidence type="ECO:0000313" key="2">
    <source>
        <dbReference type="EMBL" id="JAC27281.1"/>
    </source>
</evidence>
<reference evidence="2" key="1">
    <citation type="submission" date="2014-03" db="EMBL/GenBank/DDBJ databases">
        <title>The sialotranscriptome of Amblyomma triste, Amblyomma parvum and Amblyomma cajennense ticks, uncovered by 454-based RNA-seq.</title>
        <authorList>
            <person name="Garcia G.R."/>
            <person name="Gardinassi L.G."/>
            <person name="Ribeiro J.M."/>
            <person name="Anatrielo E."/>
            <person name="Ferreira B.R."/>
            <person name="Moreira H.N."/>
            <person name="Mafra C."/>
            <person name="Olegario M.M."/>
            <person name="Szabo P.J."/>
            <person name="Miranda-Santos I.K."/>
            <person name="Maruyama S.R."/>
        </authorList>
    </citation>
    <scope>NUCLEOTIDE SEQUENCE</scope>
    <source>
        <strain evidence="2">Araguapaz</strain>
        <tissue evidence="2">Salivary glands</tissue>
    </source>
</reference>
<name>A0A023FZH3_AMBPA</name>
<dbReference type="AlphaFoldDB" id="A0A023FZH3"/>
<accession>A0A023FZH3</accession>
<dbReference type="Pfam" id="PF02098">
    <property type="entry name" value="His_binding"/>
    <property type="match status" value="1"/>
</dbReference>
<dbReference type="EMBL" id="GBBL01000039">
    <property type="protein sequence ID" value="JAC27281.1"/>
    <property type="molecule type" value="mRNA"/>
</dbReference>
<dbReference type="InterPro" id="IPR012674">
    <property type="entry name" value="Calycin"/>
</dbReference>
<dbReference type="GO" id="GO:0030682">
    <property type="term" value="P:symbiont-mediated perturbation of host defenses"/>
    <property type="evidence" value="ECO:0007669"/>
    <property type="project" value="InterPro"/>
</dbReference>
<keyword evidence="1" id="KW-0732">Signal</keyword>
<dbReference type="GO" id="GO:0043176">
    <property type="term" value="F:amine binding"/>
    <property type="evidence" value="ECO:0007669"/>
    <property type="project" value="InterPro"/>
</dbReference>
<sequence length="222" mass="24812">MFAHIHFIGFALLVSVAAYDVSTISNMNETFYVLYTNYGTNDIHHCQSSQVISKNSSSWLVSLRAVPPGGKELHCYNTTVRVHNRNGNNESDILAYAIGPDHAVQQREIVYANRNTTCFILKDLNVTAYANYTQCQLIVTESTVKLPVPSDCADRYRELCGDRTSGSFRFGCLDEPKDASCFGIQRSAGVITVQKAVCQLNFISTEQLLSSTTSWYQRHQFG</sequence>
<dbReference type="SUPFAM" id="SSF50814">
    <property type="entry name" value="Lipocalins"/>
    <property type="match status" value="1"/>
</dbReference>
<feature type="chain" id="PRO_5001515832" evidence="1">
    <location>
        <begin position="19"/>
        <end position="222"/>
    </location>
</feature>